<dbReference type="Pfam" id="PF04074">
    <property type="entry name" value="DUF386"/>
    <property type="match status" value="1"/>
</dbReference>
<evidence type="ECO:0000313" key="2">
    <source>
        <dbReference type="Proteomes" id="UP001500582"/>
    </source>
</evidence>
<name>A0ABP8FV85_9SPHI</name>
<dbReference type="PANTHER" id="PTHR34986">
    <property type="entry name" value="EVOLVED BETA-GALACTOSIDASE SUBUNIT BETA"/>
    <property type="match status" value="1"/>
</dbReference>
<organism evidence="1 2">
    <name type="scientific">Mucilaginibacter gynuensis</name>
    <dbReference type="NCBI Taxonomy" id="1302236"/>
    <lineage>
        <taxon>Bacteria</taxon>
        <taxon>Pseudomonadati</taxon>
        <taxon>Bacteroidota</taxon>
        <taxon>Sphingobacteriia</taxon>
        <taxon>Sphingobacteriales</taxon>
        <taxon>Sphingobacteriaceae</taxon>
        <taxon>Mucilaginibacter</taxon>
    </lineage>
</organism>
<dbReference type="PANTHER" id="PTHR34986:SF1">
    <property type="entry name" value="PROTEIN YIAL"/>
    <property type="match status" value="1"/>
</dbReference>
<evidence type="ECO:0000313" key="1">
    <source>
        <dbReference type="EMBL" id="GAA4311517.1"/>
    </source>
</evidence>
<evidence type="ECO:0008006" key="3">
    <source>
        <dbReference type="Google" id="ProtNLM"/>
    </source>
</evidence>
<comment type="caution">
    <text evidence="1">The sequence shown here is derived from an EMBL/GenBank/DDBJ whole genome shotgun (WGS) entry which is preliminary data.</text>
</comment>
<sequence length="189" mass="21033">MSFNAIDQDALAQTPAKETALTWVKGKTWANGLTIKLSPDVDVVAFYKQYHANKALWDKAFAYLKNTDLGTIAPGKYPIDGDDVYAAITEGPSKEPDSARWEAHQNYIDLQYVIKGKEQIEVMPLKSATVTVPYDVVKDVAKYSGNGKYYNAEPSIFFLFFPNDVHRPSIKVDGVDVVKKLVIKVKAAK</sequence>
<dbReference type="InterPro" id="IPR004375">
    <property type="entry name" value="NanQ/TabA/YiaL"/>
</dbReference>
<dbReference type="RefSeq" id="WP_345209558.1">
    <property type="nucleotide sequence ID" value="NZ_BAABFT010000001.1"/>
</dbReference>
<dbReference type="InterPro" id="IPR037012">
    <property type="entry name" value="NanQ/TabA/YiaL_sf"/>
</dbReference>
<proteinExistence type="predicted"/>
<dbReference type="Proteomes" id="UP001500582">
    <property type="component" value="Unassembled WGS sequence"/>
</dbReference>
<keyword evidence="2" id="KW-1185">Reference proteome</keyword>
<gene>
    <name evidence="1" type="ORF">GCM10023149_06540</name>
</gene>
<reference evidence="2" key="1">
    <citation type="journal article" date="2019" name="Int. J. Syst. Evol. Microbiol.">
        <title>The Global Catalogue of Microorganisms (GCM) 10K type strain sequencing project: providing services to taxonomists for standard genome sequencing and annotation.</title>
        <authorList>
            <consortium name="The Broad Institute Genomics Platform"/>
            <consortium name="The Broad Institute Genome Sequencing Center for Infectious Disease"/>
            <person name="Wu L."/>
            <person name="Ma J."/>
        </authorList>
    </citation>
    <scope>NUCLEOTIDE SEQUENCE [LARGE SCALE GENOMIC DNA]</scope>
    <source>
        <strain evidence="2">JCM 17705</strain>
    </source>
</reference>
<protein>
    <recommendedName>
        <fullName evidence="3">YhcH/YjgK/YiaL family protein</fullName>
    </recommendedName>
</protein>
<dbReference type="EMBL" id="BAABFT010000001">
    <property type="protein sequence ID" value="GAA4311517.1"/>
    <property type="molecule type" value="Genomic_DNA"/>
</dbReference>
<accession>A0ABP8FV85</accession>
<dbReference type="Gene3D" id="2.60.120.370">
    <property type="entry name" value="YhcH/YjgK/YiaL"/>
    <property type="match status" value="1"/>
</dbReference>
<dbReference type="SUPFAM" id="SSF51197">
    <property type="entry name" value="Clavaminate synthase-like"/>
    <property type="match status" value="1"/>
</dbReference>
<dbReference type="NCBIfam" id="TIGR00022">
    <property type="entry name" value="YhcH/YjgK/YiaL family protein"/>
    <property type="match status" value="1"/>
</dbReference>